<protein>
    <submittedName>
        <fullName evidence="1">Uncharacterized protein</fullName>
    </submittedName>
</protein>
<proteinExistence type="predicted"/>
<evidence type="ECO:0000313" key="1">
    <source>
        <dbReference type="EMBL" id="CAB5222320.1"/>
    </source>
</evidence>
<reference evidence="1" key="1">
    <citation type="submission" date="2020-05" db="EMBL/GenBank/DDBJ databases">
        <authorList>
            <person name="Chiriac C."/>
            <person name="Salcher M."/>
            <person name="Ghai R."/>
            <person name="Kavagutti S V."/>
        </authorList>
    </citation>
    <scope>NUCLEOTIDE SEQUENCE</scope>
</reference>
<dbReference type="EMBL" id="LR798301">
    <property type="protein sequence ID" value="CAB5222320.1"/>
    <property type="molecule type" value="Genomic_DNA"/>
</dbReference>
<accession>A0A6J7WX26</accession>
<gene>
    <name evidence="1" type="ORF">UFOVP361_120</name>
</gene>
<name>A0A6J7WX26_9CAUD</name>
<organism evidence="1">
    <name type="scientific">uncultured Caudovirales phage</name>
    <dbReference type="NCBI Taxonomy" id="2100421"/>
    <lineage>
        <taxon>Viruses</taxon>
        <taxon>Duplodnaviria</taxon>
        <taxon>Heunggongvirae</taxon>
        <taxon>Uroviricota</taxon>
        <taxon>Caudoviricetes</taxon>
        <taxon>Peduoviridae</taxon>
        <taxon>Maltschvirus</taxon>
        <taxon>Maltschvirus maltsch</taxon>
    </lineage>
</organism>
<sequence>MYYELIPDDYKFYVPQPTNDLVIGDYIFSIIDEIEGLAGVHWTARIERNGKAICEVENTGNGGSNYYHVKDKALYEQMVRDANIVYPNQAEPLDAFVQFLDVLCGVAEVA</sequence>